<protein>
    <submittedName>
        <fullName evidence="3">Transposase-like zinc ribbon protein</fullName>
    </submittedName>
</protein>
<evidence type="ECO:0000256" key="1">
    <source>
        <dbReference type="SAM" id="MobiDB-lite"/>
    </source>
</evidence>
<keyword evidence="4" id="KW-1185">Reference proteome</keyword>
<evidence type="ECO:0000313" key="3">
    <source>
        <dbReference type="EMBL" id="TCT00507.1"/>
    </source>
</evidence>
<evidence type="ECO:0000259" key="2">
    <source>
        <dbReference type="SMART" id="SM01126"/>
    </source>
</evidence>
<name>A0A4R3LQZ1_9HYPH</name>
<dbReference type="SMART" id="SM01126">
    <property type="entry name" value="DDE_Tnp_IS1595"/>
    <property type="match status" value="1"/>
</dbReference>
<dbReference type="Pfam" id="PF12760">
    <property type="entry name" value="Zn_ribbon_IS1595"/>
    <property type="match status" value="1"/>
</dbReference>
<dbReference type="Proteomes" id="UP000294664">
    <property type="component" value="Unassembled WGS sequence"/>
</dbReference>
<feature type="compositionally biased region" description="Polar residues" evidence="1">
    <location>
        <begin position="349"/>
        <end position="360"/>
    </location>
</feature>
<feature type="region of interest" description="Disordered" evidence="1">
    <location>
        <begin position="327"/>
        <end position="370"/>
    </location>
</feature>
<gene>
    <name evidence="3" type="ORF">EDC64_1231</name>
</gene>
<dbReference type="Pfam" id="PF12762">
    <property type="entry name" value="DDE_Tnp_IS1595"/>
    <property type="match status" value="1"/>
</dbReference>
<feature type="domain" description="ISXO2-like transposase" evidence="2">
    <location>
        <begin position="128"/>
        <end position="285"/>
    </location>
</feature>
<dbReference type="InterPro" id="IPR024442">
    <property type="entry name" value="Transposase_Zn_ribbon"/>
</dbReference>
<proteinExistence type="predicted"/>
<dbReference type="AlphaFoldDB" id="A0A4R3LQZ1"/>
<reference evidence="3 4" key="1">
    <citation type="submission" date="2019-03" db="EMBL/GenBank/DDBJ databases">
        <title>Genomic Encyclopedia of Type Strains, Phase IV (KMG-IV): sequencing the most valuable type-strain genomes for metagenomic binning, comparative biology and taxonomic classification.</title>
        <authorList>
            <person name="Goeker M."/>
        </authorList>
    </citation>
    <scope>NUCLEOTIDE SEQUENCE [LARGE SCALE GENOMIC DNA]</scope>
    <source>
        <strain evidence="3 4">DSM 9035</strain>
    </source>
</reference>
<dbReference type="NCBIfam" id="NF033547">
    <property type="entry name" value="transpos_IS1595"/>
    <property type="match status" value="1"/>
</dbReference>
<dbReference type="EMBL" id="SMAI01000023">
    <property type="protein sequence ID" value="TCT00507.1"/>
    <property type="molecule type" value="Genomic_DNA"/>
</dbReference>
<comment type="caution">
    <text evidence="3">The sequence shown here is derived from an EMBL/GenBank/DDBJ whole genome shotgun (WGS) entry which is preliminary data.</text>
</comment>
<accession>A0A4R3LQZ1</accession>
<dbReference type="InterPro" id="IPR024445">
    <property type="entry name" value="Tnp_ISXO2-like"/>
</dbReference>
<evidence type="ECO:0000313" key="4">
    <source>
        <dbReference type="Proteomes" id="UP000294664"/>
    </source>
</evidence>
<sequence length="370" mass="41553">MARARSLTEFQEAFPDEAGCAAFLLARRWPDGFACPLCGSVRAAILKSRAHTYECLDCGRQTSITAGTVMHRSKLPLTVWFWAAHLMSTHSNGMSARQLEDQLGLTYKTAWLLTQKLRRSMVDPDREPLEGVVEVDQAEIPFRTGDTFFDPGNSGKILIAGAVEVIDRDTNEAKPRRKGAKYLDTRSGRIRLAMIADNSAASIEAFVRANVKPGATLLTDGHASYPGLTDYRHDPRVVGKMAAHVVLPWIHRVFSLMKRWGLGTYHGLRRKHIDTYLNEFVFRYNRRFYRHAPFETILGLATHHEPTSYWDIIGRTNPRKGDVVLRRAPRRRKSATGMLQDSSRRAQTDDQNQASETGQSLDMVAPGTTG</sequence>
<organism evidence="3 4">
    <name type="scientific">Aquabacter spiritensis</name>
    <dbReference type="NCBI Taxonomy" id="933073"/>
    <lineage>
        <taxon>Bacteria</taxon>
        <taxon>Pseudomonadati</taxon>
        <taxon>Pseudomonadota</taxon>
        <taxon>Alphaproteobacteria</taxon>
        <taxon>Hyphomicrobiales</taxon>
        <taxon>Xanthobacteraceae</taxon>
        <taxon>Aquabacter</taxon>
    </lineage>
</organism>